<dbReference type="AlphaFoldDB" id="A0A8J3PLX9"/>
<feature type="domain" description="N-acetyltransferase" evidence="3">
    <location>
        <begin position="177"/>
        <end position="333"/>
    </location>
</feature>
<keyword evidence="5" id="KW-1185">Reference proteome</keyword>
<dbReference type="Proteomes" id="UP000653674">
    <property type="component" value="Unassembled WGS sequence"/>
</dbReference>
<gene>
    <name evidence="4" type="ORF">Pfl04_07300</name>
</gene>
<keyword evidence="1" id="KW-0808">Transferase</keyword>
<keyword evidence="2" id="KW-0012">Acyltransferase</keyword>
<dbReference type="PROSITE" id="PS51186">
    <property type="entry name" value="GNAT"/>
    <property type="match status" value="2"/>
</dbReference>
<reference evidence="4" key="1">
    <citation type="submission" date="2021-01" db="EMBL/GenBank/DDBJ databases">
        <title>Whole genome shotgun sequence of Planosporangium flavigriseum NBRC 105377.</title>
        <authorList>
            <person name="Komaki H."/>
            <person name="Tamura T."/>
        </authorList>
    </citation>
    <scope>NUCLEOTIDE SEQUENCE</scope>
    <source>
        <strain evidence="4">NBRC 105377</strain>
    </source>
</reference>
<organism evidence="4 5">
    <name type="scientific">Planosporangium flavigriseum</name>
    <dbReference type="NCBI Taxonomy" id="373681"/>
    <lineage>
        <taxon>Bacteria</taxon>
        <taxon>Bacillati</taxon>
        <taxon>Actinomycetota</taxon>
        <taxon>Actinomycetes</taxon>
        <taxon>Micromonosporales</taxon>
        <taxon>Micromonosporaceae</taxon>
        <taxon>Planosporangium</taxon>
    </lineage>
</organism>
<dbReference type="RefSeq" id="WP_239075291.1">
    <property type="nucleotide sequence ID" value="NZ_BAAAQJ010000008.1"/>
</dbReference>
<sequence length="335" mass="36902">MQVREWDPAAAPAEELSSLLRANNLMLATDVPEDPPWRADSFREYLAVTMPDERRVSWIAVEGEDLLGYASILLVGDIAVLEIMVRPDARRAGLGTKLLATAAKRAESEAYGSIGVEVAGGTAAADFFEAQGFRCAFVEMRNLLDLSTVDWPQLAILAEGVGSGYRIEYHPGGPPELMFDEYAHAKATMRLNPSYDLELRPSSYDSDRLRASLATLHARGLKPYVVLAVHEPSGTVAGLTEVVVPAQRPTRADQYDTVVVQAHRGYGLGRALKARMLTELRTAEPQLEDVQTWNAVGGDEAMGRINDELGFKSNREWREYEADVDDVLRRLGRGD</sequence>
<evidence type="ECO:0000256" key="1">
    <source>
        <dbReference type="ARBA" id="ARBA00022679"/>
    </source>
</evidence>
<proteinExistence type="predicted"/>
<dbReference type="InterPro" id="IPR000182">
    <property type="entry name" value="GNAT_dom"/>
</dbReference>
<evidence type="ECO:0000259" key="3">
    <source>
        <dbReference type="PROSITE" id="PS51186"/>
    </source>
</evidence>
<protein>
    <recommendedName>
        <fullName evidence="3">N-acetyltransferase domain-containing protein</fullName>
    </recommendedName>
</protein>
<dbReference type="SUPFAM" id="SSF55729">
    <property type="entry name" value="Acyl-CoA N-acyltransferases (Nat)"/>
    <property type="match status" value="2"/>
</dbReference>
<evidence type="ECO:0000313" key="4">
    <source>
        <dbReference type="EMBL" id="GIG72326.1"/>
    </source>
</evidence>
<feature type="domain" description="N-acetyltransferase" evidence="3">
    <location>
        <begin position="1"/>
        <end position="156"/>
    </location>
</feature>
<dbReference type="InterPro" id="IPR016181">
    <property type="entry name" value="Acyl_CoA_acyltransferase"/>
</dbReference>
<dbReference type="Pfam" id="PF00583">
    <property type="entry name" value="Acetyltransf_1"/>
    <property type="match status" value="1"/>
</dbReference>
<dbReference type="GO" id="GO:0016747">
    <property type="term" value="F:acyltransferase activity, transferring groups other than amino-acyl groups"/>
    <property type="evidence" value="ECO:0007669"/>
    <property type="project" value="InterPro"/>
</dbReference>
<dbReference type="EMBL" id="BONU01000003">
    <property type="protein sequence ID" value="GIG72326.1"/>
    <property type="molecule type" value="Genomic_DNA"/>
</dbReference>
<evidence type="ECO:0000256" key="2">
    <source>
        <dbReference type="ARBA" id="ARBA00023315"/>
    </source>
</evidence>
<dbReference type="InterPro" id="IPR050832">
    <property type="entry name" value="Bact_Acetyltransf"/>
</dbReference>
<accession>A0A8J3PLX9</accession>
<dbReference type="Gene3D" id="3.40.630.30">
    <property type="match status" value="1"/>
</dbReference>
<name>A0A8J3PLX9_9ACTN</name>
<dbReference type="PANTHER" id="PTHR43877">
    <property type="entry name" value="AMINOALKYLPHOSPHONATE N-ACETYLTRANSFERASE-RELATED-RELATED"/>
    <property type="match status" value="1"/>
</dbReference>
<dbReference type="CDD" id="cd04301">
    <property type="entry name" value="NAT_SF"/>
    <property type="match status" value="1"/>
</dbReference>
<comment type="caution">
    <text evidence="4">The sequence shown here is derived from an EMBL/GenBank/DDBJ whole genome shotgun (WGS) entry which is preliminary data.</text>
</comment>
<evidence type="ECO:0000313" key="5">
    <source>
        <dbReference type="Proteomes" id="UP000653674"/>
    </source>
</evidence>